<dbReference type="PRINTS" id="PR00625">
    <property type="entry name" value="JDOMAIN"/>
</dbReference>
<dbReference type="PANTHER" id="PTHR44140:SF2">
    <property type="entry name" value="LD25575P"/>
    <property type="match status" value="1"/>
</dbReference>
<keyword evidence="5" id="KW-0256">Endoplasmic reticulum</keyword>
<proteinExistence type="predicted"/>
<accession>A0A814VWF8</accession>
<dbReference type="GO" id="GO:0005788">
    <property type="term" value="C:endoplasmic reticulum lumen"/>
    <property type="evidence" value="ECO:0007669"/>
    <property type="project" value="UniProtKB-SubCell"/>
</dbReference>
<dbReference type="InterPro" id="IPR019734">
    <property type="entry name" value="TPR_rpt"/>
</dbReference>
<evidence type="ECO:0000256" key="3">
    <source>
        <dbReference type="ARBA" id="ARBA00022737"/>
    </source>
</evidence>
<comment type="subcellular location">
    <subcellularLocation>
        <location evidence="1">Endoplasmic reticulum lumen</location>
    </subcellularLocation>
</comment>
<feature type="repeat" description="TPR" evidence="6">
    <location>
        <begin position="233"/>
        <end position="266"/>
    </location>
</feature>
<feature type="repeat" description="TPR" evidence="6">
    <location>
        <begin position="119"/>
        <end position="152"/>
    </location>
</feature>
<reference evidence="8" key="1">
    <citation type="submission" date="2021-02" db="EMBL/GenBank/DDBJ databases">
        <authorList>
            <person name="Nowell W R."/>
        </authorList>
    </citation>
    <scope>NUCLEOTIDE SEQUENCE</scope>
</reference>
<evidence type="ECO:0000256" key="4">
    <source>
        <dbReference type="ARBA" id="ARBA00022803"/>
    </source>
</evidence>
<dbReference type="PROSITE" id="PS50005">
    <property type="entry name" value="TPR"/>
    <property type="match status" value="5"/>
</dbReference>
<dbReference type="InterPro" id="IPR011990">
    <property type="entry name" value="TPR-like_helical_dom_sf"/>
</dbReference>
<dbReference type="InterPro" id="IPR001623">
    <property type="entry name" value="DnaJ_domain"/>
</dbReference>
<comment type="caution">
    <text evidence="8">The sequence shown here is derived from an EMBL/GenBank/DDBJ whole genome shotgun (WGS) entry which is preliminary data.</text>
</comment>
<dbReference type="Pfam" id="PF00226">
    <property type="entry name" value="DnaJ"/>
    <property type="match status" value="1"/>
</dbReference>
<feature type="repeat" description="TPR" evidence="6">
    <location>
        <begin position="85"/>
        <end position="118"/>
    </location>
</feature>
<dbReference type="PANTHER" id="PTHR44140">
    <property type="entry name" value="LD25575P"/>
    <property type="match status" value="1"/>
</dbReference>
<protein>
    <recommendedName>
        <fullName evidence="7">J domain-containing protein</fullName>
    </recommendedName>
</protein>
<dbReference type="EMBL" id="CAJNOV010004970">
    <property type="protein sequence ID" value="CAF1194191.1"/>
    <property type="molecule type" value="Genomic_DNA"/>
</dbReference>
<evidence type="ECO:0000313" key="10">
    <source>
        <dbReference type="Proteomes" id="UP000663855"/>
    </source>
</evidence>
<dbReference type="Pfam" id="PF13432">
    <property type="entry name" value="TPR_16"/>
    <property type="match status" value="1"/>
</dbReference>
<dbReference type="FunFam" id="1.25.40.10:FF:000224">
    <property type="entry name" value="DnaJ and TPR domain protein"/>
    <property type="match status" value="1"/>
</dbReference>
<dbReference type="SMART" id="SM00028">
    <property type="entry name" value="TPR"/>
    <property type="match status" value="6"/>
</dbReference>
<dbReference type="Proteomes" id="UP000663855">
    <property type="component" value="Unassembled WGS sequence"/>
</dbReference>
<organism evidence="8 10">
    <name type="scientific">Rotaria magnacalcarata</name>
    <dbReference type="NCBI Taxonomy" id="392030"/>
    <lineage>
        <taxon>Eukaryota</taxon>
        <taxon>Metazoa</taxon>
        <taxon>Spiralia</taxon>
        <taxon>Gnathifera</taxon>
        <taxon>Rotifera</taxon>
        <taxon>Eurotatoria</taxon>
        <taxon>Bdelloidea</taxon>
        <taxon>Philodinida</taxon>
        <taxon>Philodinidae</taxon>
        <taxon>Rotaria</taxon>
    </lineage>
</organism>
<dbReference type="EMBL" id="CAJNRE010021247">
    <property type="protein sequence ID" value="CAF2254275.1"/>
    <property type="molecule type" value="Genomic_DNA"/>
</dbReference>
<sequence>MFLSVLTSVSEQFTFRCRNFLLYLFVFCNFSKLLIIDVKGYENGMKKTDIVNDYLEKGRVLLTTGQLADALTNFHSAIDADPQSYLAYFRRATVYLAMGKSKSAVSDLSKVIELKPDFTGSRVQRGNVFLKQGDFNEAKIDFQTVLQSDSSNSEAHNLLDLTIRMSQKMQQAENSFRNKDHTNAAEIFSEIIEHCPWAVKLRELRANCYLQLGDTLKAVHDLKATSKLKPDNTRAFFQISQLLYSIGDADDSLTNIRECLKLDPDHKGCHSHYIKVKKLAKQLEIINDATSQSRWNDCIEKAREILKLSSDPLSSVFVYRAHSSLCTCMSRGKFPATEAIKICTEVLDTYHVSDVEILVSRAEAYILHENYEAALADYKRARDIEDSSRINEGIQRVQKLIKQSKKRDYYKILGVRRSANKAEILKAYRKLAIRWHPDKYEGDDKKKAEKMFIDIASAKEVLTDHEKRARFDAGDDPLDAEEQAQQRNSYHGGFNPFGRGNDQGFTFRFHFN</sequence>
<evidence type="ECO:0000256" key="1">
    <source>
        <dbReference type="ARBA" id="ARBA00004319"/>
    </source>
</evidence>
<dbReference type="SMART" id="SM00271">
    <property type="entry name" value="DnaJ"/>
    <property type="match status" value="1"/>
</dbReference>
<feature type="repeat" description="TPR" evidence="6">
    <location>
        <begin position="355"/>
        <end position="388"/>
    </location>
</feature>
<dbReference type="GO" id="GO:0051087">
    <property type="term" value="F:protein-folding chaperone binding"/>
    <property type="evidence" value="ECO:0007669"/>
    <property type="project" value="TreeGrafter"/>
</dbReference>
<evidence type="ECO:0000256" key="2">
    <source>
        <dbReference type="ARBA" id="ARBA00022729"/>
    </source>
</evidence>
<feature type="repeat" description="TPR" evidence="6">
    <location>
        <begin position="51"/>
        <end position="84"/>
    </location>
</feature>
<name>A0A814VWF8_9BILA</name>
<dbReference type="PROSITE" id="PS50076">
    <property type="entry name" value="DNAJ_2"/>
    <property type="match status" value="1"/>
</dbReference>
<keyword evidence="4 6" id="KW-0802">TPR repeat</keyword>
<dbReference type="Gene3D" id="1.10.287.110">
    <property type="entry name" value="DnaJ domain"/>
    <property type="match status" value="1"/>
</dbReference>
<dbReference type="AlphaFoldDB" id="A0A814VWF8"/>
<dbReference type="SUPFAM" id="SSF46565">
    <property type="entry name" value="Chaperone J-domain"/>
    <property type="match status" value="1"/>
</dbReference>
<feature type="domain" description="J" evidence="7">
    <location>
        <begin position="408"/>
        <end position="475"/>
    </location>
</feature>
<evidence type="ECO:0000256" key="6">
    <source>
        <dbReference type="PROSITE-ProRule" id="PRU00339"/>
    </source>
</evidence>
<dbReference type="CDD" id="cd06257">
    <property type="entry name" value="DnaJ"/>
    <property type="match status" value="1"/>
</dbReference>
<gene>
    <name evidence="8" type="ORF">CJN711_LOCUS11673</name>
    <name evidence="9" type="ORF">MBJ925_LOCUS38085</name>
</gene>
<evidence type="ECO:0000313" key="8">
    <source>
        <dbReference type="EMBL" id="CAF1194191.1"/>
    </source>
</evidence>
<evidence type="ECO:0000313" key="9">
    <source>
        <dbReference type="EMBL" id="CAF2254275.1"/>
    </source>
</evidence>
<dbReference type="Pfam" id="PF13181">
    <property type="entry name" value="TPR_8"/>
    <property type="match status" value="2"/>
</dbReference>
<evidence type="ECO:0000259" key="7">
    <source>
        <dbReference type="PROSITE" id="PS50076"/>
    </source>
</evidence>
<dbReference type="Proteomes" id="UP000663824">
    <property type="component" value="Unassembled WGS sequence"/>
</dbReference>
<keyword evidence="2" id="KW-0732">Signal</keyword>
<dbReference type="SUPFAM" id="SSF48452">
    <property type="entry name" value="TPR-like"/>
    <property type="match status" value="2"/>
</dbReference>
<dbReference type="Gene3D" id="1.25.40.10">
    <property type="entry name" value="Tetratricopeptide repeat domain"/>
    <property type="match status" value="1"/>
</dbReference>
<dbReference type="GO" id="GO:0051787">
    <property type="term" value="F:misfolded protein binding"/>
    <property type="evidence" value="ECO:0007669"/>
    <property type="project" value="TreeGrafter"/>
</dbReference>
<dbReference type="InterPro" id="IPR051727">
    <property type="entry name" value="DnaJ_C3_Co-chaperones"/>
</dbReference>
<keyword evidence="3" id="KW-0677">Repeat</keyword>
<dbReference type="GO" id="GO:0034975">
    <property type="term" value="P:protein folding in endoplasmic reticulum"/>
    <property type="evidence" value="ECO:0007669"/>
    <property type="project" value="TreeGrafter"/>
</dbReference>
<evidence type="ECO:0000256" key="5">
    <source>
        <dbReference type="ARBA" id="ARBA00022824"/>
    </source>
</evidence>
<dbReference type="InterPro" id="IPR036869">
    <property type="entry name" value="J_dom_sf"/>
</dbReference>